<proteinExistence type="predicted"/>
<evidence type="ECO:0000313" key="1">
    <source>
        <dbReference type="EMBL" id="SQH77412.1"/>
    </source>
</evidence>
<reference evidence="2" key="1">
    <citation type="submission" date="2018-06" db="EMBL/GenBank/DDBJ databases">
        <authorList>
            <person name="Cea G.-C."/>
            <person name="William W."/>
        </authorList>
    </citation>
    <scope>NUCLEOTIDE SEQUENCE [LARGE SCALE GENOMIC DNA]</scope>
    <source>
        <strain evidence="2">DB21MT-2</strain>
    </source>
</reference>
<evidence type="ECO:0000313" key="2">
    <source>
        <dbReference type="Proteomes" id="UP000250123"/>
    </source>
</evidence>
<dbReference type="KEGG" id="sbk:SHEWBE_3449"/>
<sequence length="38" mass="3936">MLGQQVSIIATALLNTLIKAYGNNVTISAKQGSVSARC</sequence>
<protein>
    <submittedName>
        <fullName evidence="1">Uncharacterized protein</fullName>
    </submittedName>
</protein>
<gene>
    <name evidence="1" type="ORF">SHEWBE_3449</name>
</gene>
<name>A0A330M5N0_9GAMM</name>
<dbReference type="AlphaFoldDB" id="A0A330M5N0"/>
<organism evidence="1 2">
    <name type="scientific">Shewanella benthica</name>
    <dbReference type="NCBI Taxonomy" id="43661"/>
    <lineage>
        <taxon>Bacteria</taxon>
        <taxon>Pseudomonadati</taxon>
        <taxon>Pseudomonadota</taxon>
        <taxon>Gammaproteobacteria</taxon>
        <taxon>Alteromonadales</taxon>
        <taxon>Shewanellaceae</taxon>
        <taxon>Shewanella</taxon>
    </lineage>
</organism>
<dbReference type="Proteomes" id="UP000250123">
    <property type="component" value="Chromosome SHEWBE"/>
</dbReference>
<dbReference type="EMBL" id="LS483452">
    <property type="protein sequence ID" value="SQH77412.1"/>
    <property type="molecule type" value="Genomic_DNA"/>
</dbReference>
<accession>A0A330M5N0</accession>